<gene>
    <name evidence="10" type="ORF">PXEA_LOCUS368</name>
</gene>
<dbReference type="InterPro" id="IPR000719">
    <property type="entry name" value="Prot_kinase_dom"/>
</dbReference>
<feature type="compositionally biased region" description="Gly residues" evidence="8">
    <location>
        <begin position="618"/>
        <end position="667"/>
    </location>
</feature>
<dbReference type="FunFam" id="3.30.200.20:FF:000358">
    <property type="entry name" value="Tau tubulin kinase 2b"/>
    <property type="match status" value="1"/>
</dbReference>
<keyword evidence="1" id="KW-0723">Serine/threonine-protein kinase</keyword>
<protein>
    <recommendedName>
        <fullName evidence="9">Protein kinase domain-containing protein</fullName>
    </recommendedName>
</protein>
<dbReference type="InterPro" id="IPR017441">
    <property type="entry name" value="Protein_kinase_ATP_BS"/>
</dbReference>
<evidence type="ECO:0000256" key="1">
    <source>
        <dbReference type="ARBA" id="ARBA00022527"/>
    </source>
</evidence>
<comment type="similarity">
    <text evidence="6">Belongs to the protein kinase superfamily. CK1 Ser/Thr protein kinase family.</text>
</comment>
<dbReference type="GO" id="GO:0005524">
    <property type="term" value="F:ATP binding"/>
    <property type="evidence" value="ECO:0007669"/>
    <property type="project" value="UniProtKB-UniRule"/>
</dbReference>
<evidence type="ECO:0000313" key="10">
    <source>
        <dbReference type="EMBL" id="VEL06928.1"/>
    </source>
</evidence>
<evidence type="ECO:0000256" key="7">
    <source>
        <dbReference type="PROSITE-ProRule" id="PRU10141"/>
    </source>
</evidence>
<reference evidence="10" key="1">
    <citation type="submission" date="2018-11" db="EMBL/GenBank/DDBJ databases">
        <authorList>
            <consortium name="Pathogen Informatics"/>
        </authorList>
    </citation>
    <scope>NUCLEOTIDE SEQUENCE</scope>
</reference>
<sequence>MTAVTSTSSDIVPTGTVIKERWKVSKKIGGGGFGEIYEAVDMVTQQRVAVKVESSQQPKQVLKMEVAVLKRLQGKPHTCRFIGCGRNEQFNYIVMSLQGRNLADLRRSTRRGCFSISTTVRLARQILTAIENIHNVGFLHRDIKPSNFALGTGAGPGSTSSRQIVMLDFGLARQYTAANGDMRTPRQVAGFRGTVRYASVNAHLNRELGRHDDLWSLYYMLAEFITGELPWRKIKDKEQVGLMKQSFDHNQLLRFMPREFRSFLEHIQTLTYFDRPDYLYLQSLLNAYMDRRSINEGDPFDWENASEVSAVTNETNQHHTNMAQNQMQPQNGPQAVDASKNKRTANSGVTGNRPAVANTSGAAIGGSSGYASAGRLGGSSSNIAAGGGMSASVGVTNLCKSVDIVGCSTSVQPNNRGTLNAHSKRMDSEEGLVNNNGQQTSATTPRKSLGSSGLRSHRATTTPRFVKDAREARARAAALREAAANCEQQMIPVSSGIRHSPSGKSINDVGGQANELSTRGDSRKISSGSLSRRPISAGASHLRGSIGAVGSTASLAGAGLGTRCDTSCTHAIVVMVDQGDNSNLHDVTKAAPLTMASHWAAGAEDGEECSCISDEEGGPGGGGQAGAGGASGASGSGGAAFQGGENGSKKGLSGGGGSQNPSGGGGHVDSNEPGDVVCESINNNSNTNYYYSNNNDLHSNVRWSQNSGEVVRLQSDLPNSNSPRLLAPVSVSTTRLQSASLKSNSNSGNVRFAPRHHVPGIIVESGIGRKLTTVSPHGCWGPTPECLSSHSISGGAKFSQPTMRSKSRSRDVDNQTHPLLPSNLLGSVDSLNNVKHDSLPQEAHVHMSTEYLHWTGDGNGSTAGQLDPHRINAIKPNIPLKILGTWHHLKGGSRFPTPPKPPSPGTRYNGYPRSPLNPPNENVGVCRAPISDSVNVPSVSHHSGVQQNPLIYAISDESHPLRFRSDMEMGQSEKQHNTMPMKNDQHGTLNESQIKAGNTPYFSFYYSSQKTGMPNSGDTNNSSYRSLKPIHPTCVSVAAVAAAASDDARRKILVGQAPLSKSEHDLVTSDGLDIRNERATEFEDDGFLVSHLLNTNTYFCFEGIFYLLFLAVDFDLPYLLVLCLFEHGSKNPTPVFVTLNDLLLFLNVTPKMLPLVILSLLYL</sequence>
<evidence type="ECO:0000256" key="5">
    <source>
        <dbReference type="ARBA" id="ARBA00022840"/>
    </source>
</evidence>
<dbReference type="CDD" id="cd14017">
    <property type="entry name" value="STKc_TTBK"/>
    <property type="match status" value="1"/>
</dbReference>
<evidence type="ECO:0000256" key="4">
    <source>
        <dbReference type="ARBA" id="ARBA00022777"/>
    </source>
</evidence>
<evidence type="ECO:0000256" key="8">
    <source>
        <dbReference type="SAM" id="MobiDB-lite"/>
    </source>
</evidence>
<dbReference type="Gene3D" id="1.10.510.10">
    <property type="entry name" value="Transferase(Phosphotransferase) domain 1"/>
    <property type="match status" value="1"/>
</dbReference>
<dbReference type="InterPro" id="IPR047916">
    <property type="entry name" value="TTBK_Asator-like_STKc"/>
</dbReference>
<keyword evidence="3 7" id="KW-0547">Nucleotide-binding</keyword>
<dbReference type="GO" id="GO:0015630">
    <property type="term" value="C:microtubule cytoskeleton"/>
    <property type="evidence" value="ECO:0007669"/>
    <property type="project" value="UniProtKB-ARBA"/>
</dbReference>
<keyword evidence="2" id="KW-0808">Transferase</keyword>
<dbReference type="InterPro" id="IPR050235">
    <property type="entry name" value="CK1_Ser-Thr_kinase"/>
</dbReference>
<evidence type="ECO:0000259" key="9">
    <source>
        <dbReference type="PROSITE" id="PS50011"/>
    </source>
</evidence>
<dbReference type="OrthoDB" id="5979581at2759"/>
<feature type="region of interest" description="Disordered" evidence="8">
    <location>
        <begin position="607"/>
        <end position="679"/>
    </location>
</feature>
<keyword evidence="5 7" id="KW-0067">ATP-binding</keyword>
<dbReference type="PANTHER" id="PTHR11909">
    <property type="entry name" value="CASEIN KINASE-RELATED"/>
    <property type="match status" value="1"/>
</dbReference>
<dbReference type="PROSITE" id="PS00107">
    <property type="entry name" value="PROTEIN_KINASE_ATP"/>
    <property type="match status" value="1"/>
</dbReference>
<feature type="domain" description="Protein kinase" evidence="9">
    <location>
        <begin position="22"/>
        <end position="289"/>
    </location>
</feature>
<proteinExistence type="inferred from homology"/>
<evidence type="ECO:0000313" key="11">
    <source>
        <dbReference type="Proteomes" id="UP000784294"/>
    </source>
</evidence>
<dbReference type="SUPFAM" id="SSF56112">
    <property type="entry name" value="Protein kinase-like (PK-like)"/>
    <property type="match status" value="1"/>
</dbReference>
<feature type="region of interest" description="Disordered" evidence="8">
    <location>
        <begin position="789"/>
        <end position="825"/>
    </location>
</feature>
<organism evidence="10 11">
    <name type="scientific">Protopolystoma xenopodis</name>
    <dbReference type="NCBI Taxonomy" id="117903"/>
    <lineage>
        <taxon>Eukaryota</taxon>
        <taxon>Metazoa</taxon>
        <taxon>Spiralia</taxon>
        <taxon>Lophotrochozoa</taxon>
        <taxon>Platyhelminthes</taxon>
        <taxon>Monogenea</taxon>
        <taxon>Polyopisthocotylea</taxon>
        <taxon>Polystomatidea</taxon>
        <taxon>Polystomatidae</taxon>
        <taxon>Protopolystoma</taxon>
    </lineage>
</organism>
<dbReference type="PROSITE" id="PS50011">
    <property type="entry name" value="PROTEIN_KINASE_DOM"/>
    <property type="match status" value="1"/>
</dbReference>
<feature type="region of interest" description="Disordered" evidence="8">
    <location>
        <begin position="889"/>
        <end position="910"/>
    </location>
</feature>
<dbReference type="GO" id="GO:0004674">
    <property type="term" value="F:protein serine/threonine kinase activity"/>
    <property type="evidence" value="ECO:0007669"/>
    <property type="project" value="UniProtKB-KW"/>
</dbReference>
<evidence type="ECO:0000256" key="3">
    <source>
        <dbReference type="ARBA" id="ARBA00022741"/>
    </source>
</evidence>
<keyword evidence="4" id="KW-0418">Kinase</keyword>
<evidence type="ECO:0000256" key="2">
    <source>
        <dbReference type="ARBA" id="ARBA00022679"/>
    </source>
</evidence>
<name>A0A448WAE1_9PLAT</name>
<dbReference type="Pfam" id="PF00069">
    <property type="entry name" value="Pkinase"/>
    <property type="match status" value="1"/>
</dbReference>
<feature type="region of interest" description="Disordered" evidence="8">
    <location>
        <begin position="510"/>
        <end position="535"/>
    </location>
</feature>
<evidence type="ECO:0000256" key="6">
    <source>
        <dbReference type="ARBA" id="ARBA00061588"/>
    </source>
</evidence>
<feature type="compositionally biased region" description="Polar residues" evidence="8">
    <location>
        <begin position="433"/>
        <end position="462"/>
    </location>
</feature>
<dbReference type="FunFam" id="1.10.510.10:FF:000481">
    <property type="entry name" value="Asator, isoform D"/>
    <property type="match status" value="1"/>
</dbReference>
<feature type="compositionally biased region" description="Polar residues" evidence="8">
    <location>
        <begin position="410"/>
        <end position="421"/>
    </location>
</feature>
<feature type="binding site" evidence="7">
    <location>
        <position position="51"/>
    </location>
    <ligand>
        <name>ATP</name>
        <dbReference type="ChEBI" id="CHEBI:30616"/>
    </ligand>
</feature>
<dbReference type="SMART" id="SM00220">
    <property type="entry name" value="S_TKc"/>
    <property type="match status" value="1"/>
</dbReference>
<dbReference type="AlphaFoldDB" id="A0A448WAE1"/>
<comment type="caution">
    <text evidence="10">The sequence shown here is derived from an EMBL/GenBank/DDBJ whole genome shotgun (WGS) entry which is preliminary data.</text>
</comment>
<dbReference type="EMBL" id="CAAALY010000658">
    <property type="protein sequence ID" value="VEL06928.1"/>
    <property type="molecule type" value="Genomic_DNA"/>
</dbReference>
<dbReference type="InterPro" id="IPR011009">
    <property type="entry name" value="Kinase-like_dom_sf"/>
</dbReference>
<accession>A0A448WAE1</accession>
<feature type="region of interest" description="Disordered" evidence="8">
    <location>
        <begin position="410"/>
        <end position="462"/>
    </location>
</feature>
<feature type="compositionally biased region" description="Acidic residues" evidence="8">
    <location>
        <begin position="607"/>
        <end position="617"/>
    </location>
</feature>
<dbReference type="Proteomes" id="UP000784294">
    <property type="component" value="Unassembled WGS sequence"/>
</dbReference>
<keyword evidence="11" id="KW-1185">Reference proteome</keyword>